<evidence type="ECO:0000313" key="2">
    <source>
        <dbReference type="EMBL" id="XDQ03041.1"/>
    </source>
</evidence>
<keyword evidence="1" id="KW-1133">Transmembrane helix</keyword>
<keyword evidence="1" id="KW-0472">Membrane</keyword>
<gene>
    <name evidence="2" type="ORF">AB5J58_24095</name>
</gene>
<dbReference type="AlphaFoldDB" id="A0AB39MD12"/>
<name>A0AB39MD12_9ACTN</name>
<accession>A0AB39MD12</accession>
<protein>
    <submittedName>
        <fullName evidence="2">Uncharacterized protein</fullName>
    </submittedName>
</protein>
<sequence length="461" mass="47818">MGRRRTAWWRTRTRAQDGRRPIAEARDGVVRRRVVVLTAVLCATFALTGRPAMADGSPGAYGYDQGDRVVDGATGTGDAVALKAGGAYRSSLPKGAKVYYGIDLDATSNAYVSVTAVPPAGTTVAATDGIRVSMENASGTACTHRSATFGASRSPHPVAAWAAREAGKALCKGGGRYYVVVERVDASGSSSDTWGLELTAVSEPPLAQAGTTEAPQVWDSASPEAVTGEARRRAGGSGFAGAATVGQGVWQDDVRPGGTLFYKVPVDWGQQLSVTAELGGSDGGSGYVTRALDLALYNPVRGSVDEAGLGYRGSERSVALEPLPPVEYRNRYSVVDHVNGMRFAGSYYLVVHLSTELADSFGQGPLPVTLRVRVDGSAHAGPGYAAKPEPRNIFEVTTQDRAAAVTGGAGGGGNRSMKVLAVAGIGAGSVLLASLGVWTISARRRDGGRERNRDRASTAAL</sequence>
<dbReference type="EMBL" id="CP163431">
    <property type="protein sequence ID" value="XDQ03041.1"/>
    <property type="molecule type" value="Genomic_DNA"/>
</dbReference>
<keyword evidence="1" id="KW-0812">Transmembrane</keyword>
<evidence type="ECO:0000256" key="1">
    <source>
        <dbReference type="SAM" id="Phobius"/>
    </source>
</evidence>
<feature type="transmembrane region" description="Helical" evidence="1">
    <location>
        <begin position="419"/>
        <end position="441"/>
    </location>
</feature>
<organism evidence="2">
    <name type="scientific">Streptomyces sp. R08</name>
    <dbReference type="NCBI Taxonomy" id="3238624"/>
    <lineage>
        <taxon>Bacteria</taxon>
        <taxon>Bacillati</taxon>
        <taxon>Actinomycetota</taxon>
        <taxon>Actinomycetes</taxon>
        <taxon>Kitasatosporales</taxon>
        <taxon>Streptomycetaceae</taxon>
        <taxon>Streptomyces</taxon>
    </lineage>
</organism>
<dbReference type="RefSeq" id="WP_369189042.1">
    <property type="nucleotide sequence ID" value="NZ_CP163431.1"/>
</dbReference>
<reference evidence="2" key="1">
    <citation type="submission" date="2024-07" db="EMBL/GenBank/DDBJ databases">
        <authorList>
            <person name="Yu S.T."/>
        </authorList>
    </citation>
    <scope>NUCLEOTIDE SEQUENCE</scope>
    <source>
        <strain evidence="2">R08</strain>
    </source>
</reference>
<proteinExistence type="predicted"/>